<feature type="transmembrane region" description="Helical" evidence="1">
    <location>
        <begin position="115"/>
        <end position="136"/>
    </location>
</feature>
<proteinExistence type="predicted"/>
<reference evidence="2" key="1">
    <citation type="journal article" date="2020" name="mSystems">
        <title>Genome- and Community-Level Interaction Insights into Carbon Utilization and Element Cycling Functions of Hydrothermarchaeota in Hydrothermal Sediment.</title>
        <authorList>
            <person name="Zhou Z."/>
            <person name="Liu Y."/>
            <person name="Xu W."/>
            <person name="Pan J."/>
            <person name="Luo Z.H."/>
            <person name="Li M."/>
        </authorList>
    </citation>
    <scope>NUCLEOTIDE SEQUENCE [LARGE SCALE GENOMIC DNA]</scope>
    <source>
        <strain evidence="2">SpSt-116</strain>
    </source>
</reference>
<evidence type="ECO:0008006" key="3">
    <source>
        <dbReference type="Google" id="ProtNLM"/>
    </source>
</evidence>
<name>A0A7C1CDG3_9CREN</name>
<sequence>MAEQEAYRRGFKLLKGYSELSLASQILGIISLILIFPMLFAIFTQLGREPWSSPPEPGLRQHFMNFAWLLVVEVLLILASIILSLIAIYGRLVPAGETLAKWRSTFSSSAKLMKYGYWSFLGLIILAIIILVAGIAPHIGDLHGLISSSRSETNGMIISLVFTFLGAALVVIVASIAYLVGWIGEIMFLFELSTQTSLQGFRTAGILYLLAFLVGFVSVIPYLILVISFVAPALQIAALIILRESAIKALKEASQAPATNAPPASQ</sequence>
<dbReference type="AlphaFoldDB" id="A0A7C1CDG3"/>
<accession>A0A7C1CDG3</accession>
<evidence type="ECO:0000313" key="2">
    <source>
        <dbReference type="EMBL" id="HDP14236.1"/>
    </source>
</evidence>
<feature type="transmembrane region" description="Helical" evidence="1">
    <location>
        <begin position="200"/>
        <end position="217"/>
    </location>
</feature>
<keyword evidence="1" id="KW-0812">Transmembrane</keyword>
<protein>
    <recommendedName>
        <fullName evidence="3">DUF4013 domain-containing protein</fullName>
    </recommendedName>
</protein>
<keyword evidence="1" id="KW-0472">Membrane</keyword>
<feature type="transmembrane region" description="Helical" evidence="1">
    <location>
        <begin position="20"/>
        <end position="46"/>
    </location>
</feature>
<dbReference type="EMBL" id="DSAY01000007">
    <property type="protein sequence ID" value="HDP14236.1"/>
    <property type="molecule type" value="Genomic_DNA"/>
</dbReference>
<comment type="caution">
    <text evidence="2">The sequence shown here is derived from an EMBL/GenBank/DDBJ whole genome shotgun (WGS) entry which is preliminary data.</text>
</comment>
<keyword evidence="1" id="KW-1133">Transmembrane helix</keyword>
<gene>
    <name evidence="2" type="ORF">ENN26_00470</name>
</gene>
<feature type="transmembrane region" description="Helical" evidence="1">
    <location>
        <begin position="156"/>
        <end position="180"/>
    </location>
</feature>
<evidence type="ECO:0000256" key="1">
    <source>
        <dbReference type="SAM" id="Phobius"/>
    </source>
</evidence>
<organism evidence="2">
    <name type="scientific">Thermofilum adornatum</name>
    <dbReference type="NCBI Taxonomy" id="1365176"/>
    <lineage>
        <taxon>Archaea</taxon>
        <taxon>Thermoproteota</taxon>
        <taxon>Thermoprotei</taxon>
        <taxon>Thermofilales</taxon>
        <taxon>Thermofilaceae</taxon>
        <taxon>Thermofilum</taxon>
    </lineage>
</organism>
<feature type="transmembrane region" description="Helical" evidence="1">
    <location>
        <begin position="66"/>
        <end position="94"/>
    </location>
</feature>